<dbReference type="GeneID" id="77727036"/>
<feature type="chain" id="PRO_5041218687" description="DUF7729 domain-containing protein" evidence="2">
    <location>
        <begin position="17"/>
        <end position="327"/>
    </location>
</feature>
<dbReference type="PANTHER" id="PTHR39460">
    <property type="entry name" value="EXPRESSED PROTEIN"/>
    <property type="match status" value="1"/>
</dbReference>
<dbReference type="RefSeq" id="XP_052949190.1">
    <property type="nucleotide sequence ID" value="XM_053087831.1"/>
</dbReference>
<gene>
    <name evidence="4" type="ORF">MKK02DRAFT_29483</name>
</gene>
<dbReference type="Pfam" id="PF24855">
    <property type="entry name" value="DUF7729"/>
    <property type="match status" value="1"/>
</dbReference>
<feature type="compositionally biased region" description="Basic and acidic residues" evidence="1">
    <location>
        <begin position="39"/>
        <end position="49"/>
    </location>
</feature>
<keyword evidence="2" id="KW-0732">Signal</keyword>
<dbReference type="PANTHER" id="PTHR39460:SF1">
    <property type="entry name" value="C6 TRANSCRIPTION FACTOR"/>
    <property type="match status" value="1"/>
</dbReference>
<feature type="signal peptide" evidence="2">
    <location>
        <begin position="1"/>
        <end position="16"/>
    </location>
</feature>
<feature type="region of interest" description="Disordered" evidence="1">
    <location>
        <begin position="21"/>
        <end position="76"/>
    </location>
</feature>
<evidence type="ECO:0000256" key="1">
    <source>
        <dbReference type="SAM" id="MobiDB-lite"/>
    </source>
</evidence>
<sequence>MRTFLAVALLVGVTRGLYITDDRTRDPSRPLPLPPEQRSFGDGHVDLIRRQSATSSQKPTPSIPVAPSTIPTAPPSPVPTPMDLQLSYALSTPCLSYLSTLLSSSTFRSCLPFSLLLTTSTGFASLLAAADTSGNYTTLNTLLAYVTSPQPSSGACDDYMSAAYAKMGEKSTGCTADLTKRGSAVDARMGLGSAGMMRKAAGLRNPDTGSWCYLEAVASERPDDLYLWSLPTGIALPPSTKPTCSKCSSLLLNHYTTSASSTPSLNGTLVNSAITTINGACGPGFAEYSVQPPTSGASSASSASRSIGGMAFGLATAVGLSLTFGLA</sequence>
<evidence type="ECO:0000313" key="5">
    <source>
        <dbReference type="Proteomes" id="UP001164286"/>
    </source>
</evidence>
<evidence type="ECO:0000313" key="4">
    <source>
        <dbReference type="EMBL" id="KAI9639413.1"/>
    </source>
</evidence>
<proteinExistence type="predicted"/>
<evidence type="ECO:0000259" key="3">
    <source>
        <dbReference type="Pfam" id="PF24855"/>
    </source>
</evidence>
<reference evidence="4" key="1">
    <citation type="journal article" date="2022" name="G3 (Bethesda)">
        <title>High quality genome of the basidiomycete yeast Dioszegia hungarica PDD-24b-2 isolated from cloud water.</title>
        <authorList>
            <person name="Jarrige D."/>
            <person name="Haridas S."/>
            <person name="Bleykasten-Grosshans C."/>
            <person name="Joly M."/>
            <person name="Nadalig T."/>
            <person name="Sancelme M."/>
            <person name="Vuilleumier S."/>
            <person name="Grigoriev I.V."/>
            <person name="Amato P."/>
            <person name="Bringel F."/>
        </authorList>
    </citation>
    <scope>NUCLEOTIDE SEQUENCE</scope>
    <source>
        <strain evidence="4">PDD-24b-2</strain>
    </source>
</reference>
<feature type="domain" description="DUF7729" evidence="3">
    <location>
        <begin position="77"/>
        <end position="289"/>
    </location>
</feature>
<name>A0AA38HD95_9TREE</name>
<feature type="compositionally biased region" description="Polar residues" evidence="1">
    <location>
        <begin position="51"/>
        <end position="60"/>
    </location>
</feature>
<keyword evidence="5" id="KW-1185">Reference proteome</keyword>
<protein>
    <recommendedName>
        <fullName evidence="3">DUF7729 domain-containing protein</fullName>
    </recommendedName>
</protein>
<comment type="caution">
    <text evidence="4">The sequence shown here is derived from an EMBL/GenBank/DDBJ whole genome shotgun (WGS) entry which is preliminary data.</text>
</comment>
<dbReference type="AlphaFoldDB" id="A0AA38HD95"/>
<accession>A0AA38HD95</accession>
<dbReference type="Proteomes" id="UP001164286">
    <property type="component" value="Unassembled WGS sequence"/>
</dbReference>
<dbReference type="InterPro" id="IPR056146">
    <property type="entry name" value="DUF7729"/>
</dbReference>
<dbReference type="EMBL" id="JAKWFO010000001">
    <property type="protein sequence ID" value="KAI9639413.1"/>
    <property type="molecule type" value="Genomic_DNA"/>
</dbReference>
<organism evidence="4 5">
    <name type="scientific">Dioszegia hungarica</name>
    <dbReference type="NCBI Taxonomy" id="4972"/>
    <lineage>
        <taxon>Eukaryota</taxon>
        <taxon>Fungi</taxon>
        <taxon>Dikarya</taxon>
        <taxon>Basidiomycota</taxon>
        <taxon>Agaricomycotina</taxon>
        <taxon>Tremellomycetes</taxon>
        <taxon>Tremellales</taxon>
        <taxon>Bulleribasidiaceae</taxon>
        <taxon>Dioszegia</taxon>
    </lineage>
</organism>
<evidence type="ECO:0000256" key="2">
    <source>
        <dbReference type="SAM" id="SignalP"/>
    </source>
</evidence>